<dbReference type="PANTHER" id="PTHR39550">
    <property type="entry name" value="SLL0658 PROTEIN"/>
    <property type="match status" value="1"/>
</dbReference>
<dbReference type="OrthoDB" id="764457at2"/>
<name>A0A2T2YHL9_9BACT</name>
<dbReference type="RefSeq" id="WP_106931192.1">
    <property type="nucleotide sequence ID" value="NZ_PYFT01000001.1"/>
</dbReference>
<evidence type="ECO:0008006" key="3">
    <source>
        <dbReference type="Google" id="ProtNLM"/>
    </source>
</evidence>
<gene>
    <name evidence="1" type="ORF">AHMF7605_16645</name>
</gene>
<dbReference type="Proteomes" id="UP000240357">
    <property type="component" value="Unassembled WGS sequence"/>
</dbReference>
<dbReference type="PANTHER" id="PTHR39550:SF1">
    <property type="entry name" value="SLL0658 PROTEIN"/>
    <property type="match status" value="1"/>
</dbReference>
<reference evidence="1 2" key="1">
    <citation type="submission" date="2018-03" db="EMBL/GenBank/DDBJ databases">
        <title>Adhaeribacter sp. HMF7605 Genome sequencing and assembly.</title>
        <authorList>
            <person name="Kang H."/>
            <person name="Kang J."/>
            <person name="Cha I."/>
            <person name="Kim H."/>
            <person name="Joh K."/>
        </authorList>
    </citation>
    <scope>NUCLEOTIDE SEQUENCE [LARGE SCALE GENOMIC DNA]</scope>
    <source>
        <strain evidence="1 2">HMF7605</strain>
    </source>
</reference>
<dbReference type="AlphaFoldDB" id="A0A2T2YHL9"/>
<protein>
    <recommendedName>
        <fullName evidence="3">DUF3368 domain-containing protein</fullName>
    </recommendedName>
</protein>
<keyword evidence="2" id="KW-1185">Reference proteome</keyword>
<sequence>MLQSTVDLGEASAIALAIEKQNCLLILDDNKARKAANRLGVNYIGTLGLLLGAKEAGLIQLIKPILVQIKMTNFRIAENFEKELLKLAGE</sequence>
<dbReference type="Pfam" id="PF11848">
    <property type="entry name" value="DUF3368"/>
    <property type="match status" value="1"/>
</dbReference>
<evidence type="ECO:0000313" key="1">
    <source>
        <dbReference type="EMBL" id="PSR55016.1"/>
    </source>
</evidence>
<proteinExistence type="predicted"/>
<dbReference type="EMBL" id="PYFT01000001">
    <property type="protein sequence ID" value="PSR55016.1"/>
    <property type="molecule type" value="Genomic_DNA"/>
</dbReference>
<organism evidence="1 2">
    <name type="scientific">Adhaeribacter arboris</name>
    <dbReference type="NCBI Taxonomy" id="2072846"/>
    <lineage>
        <taxon>Bacteria</taxon>
        <taxon>Pseudomonadati</taxon>
        <taxon>Bacteroidota</taxon>
        <taxon>Cytophagia</taxon>
        <taxon>Cytophagales</taxon>
        <taxon>Hymenobacteraceae</taxon>
        <taxon>Adhaeribacter</taxon>
    </lineage>
</organism>
<dbReference type="InterPro" id="IPR021799">
    <property type="entry name" value="PIN-like_prokaryotic"/>
</dbReference>
<comment type="caution">
    <text evidence="1">The sequence shown here is derived from an EMBL/GenBank/DDBJ whole genome shotgun (WGS) entry which is preliminary data.</text>
</comment>
<evidence type="ECO:0000313" key="2">
    <source>
        <dbReference type="Proteomes" id="UP000240357"/>
    </source>
</evidence>
<accession>A0A2T2YHL9</accession>